<dbReference type="Gene3D" id="3.30.500.10">
    <property type="entry name" value="MHC class I-like antigen recognition-like"/>
    <property type="match status" value="1"/>
</dbReference>
<dbReference type="InterPro" id="IPR001039">
    <property type="entry name" value="MHC_I_a_a1/a2"/>
</dbReference>
<evidence type="ECO:0000256" key="4">
    <source>
        <dbReference type="SAM" id="Phobius"/>
    </source>
</evidence>
<proteinExistence type="evidence at transcript level"/>
<dbReference type="Gene3D" id="2.60.40.10">
    <property type="entry name" value="Immunoglobulins"/>
    <property type="match status" value="1"/>
</dbReference>
<dbReference type="InterPro" id="IPR050208">
    <property type="entry name" value="MHC_class-I_related"/>
</dbReference>
<keyword evidence="5" id="KW-0732">Signal</keyword>
<evidence type="ECO:0000256" key="2">
    <source>
        <dbReference type="RuleBase" id="RU004439"/>
    </source>
</evidence>
<keyword evidence="1" id="KW-0325">Glycoprotein</keyword>
<dbReference type="PROSITE" id="PS50835">
    <property type="entry name" value="IG_LIKE"/>
    <property type="match status" value="1"/>
</dbReference>
<feature type="region of interest" description="Disordered" evidence="3">
    <location>
        <begin position="319"/>
        <end position="341"/>
    </location>
</feature>
<dbReference type="SUPFAM" id="SSF54452">
    <property type="entry name" value="MHC antigen-recognition domain"/>
    <property type="match status" value="1"/>
</dbReference>
<dbReference type="FunFam" id="3.30.500.10:FF:000001">
    <property type="entry name" value="H-2 class I histocompatibility antigen, alpha chain"/>
    <property type="match status" value="1"/>
</dbReference>
<feature type="signal peptide" evidence="5">
    <location>
        <begin position="1"/>
        <end position="16"/>
    </location>
</feature>
<keyword evidence="4" id="KW-0472">Membrane</keyword>
<dbReference type="GO" id="GO:0009897">
    <property type="term" value="C:external side of plasma membrane"/>
    <property type="evidence" value="ECO:0007669"/>
    <property type="project" value="TreeGrafter"/>
</dbReference>
<dbReference type="PANTHER" id="PTHR16675:SF193">
    <property type="entry name" value="LOC571647 PROTEIN-RELATED"/>
    <property type="match status" value="1"/>
</dbReference>
<dbReference type="InterPro" id="IPR011161">
    <property type="entry name" value="MHC_I-like_Ag-recog"/>
</dbReference>
<dbReference type="PROSITE" id="PS00290">
    <property type="entry name" value="IG_MHC"/>
    <property type="match status" value="1"/>
</dbReference>
<dbReference type="GO" id="GO:0005615">
    <property type="term" value="C:extracellular space"/>
    <property type="evidence" value="ECO:0007669"/>
    <property type="project" value="TreeGrafter"/>
</dbReference>
<evidence type="ECO:0000256" key="5">
    <source>
        <dbReference type="SAM" id="SignalP"/>
    </source>
</evidence>
<sequence length="341" mass="38468">MLRLILLGFLCGGASAASHSLRYFYTWTTPLSGIPEFVTVGYVDEKLFDCYDSEIQRDIPRQRWMEENLGADYWERQTQIARGWESVGKTNIKTALERTNKTGGIHTIQLMVGCELRDDGSTGAFYQYGWDNIDFISFDKDRMVWVTSVSWGEITKNKWDQDAAFNQQTKGYLEGICIEWLKKYLQYGERELRPVKPSVMFTSVRDNKQLSCVATGFYPHSIEVNLFRDGAKINEAGSTGVRPNHDGSYQVHRWMEFDPNSQAKYTCVVDHDGLGQSLVVFYEPKTSSMLPVIIGVVVVLLVIIAAVAGVVWYKKKGQETGYNPAKTSDEGNSSSSSFATA</sequence>
<evidence type="ECO:0000313" key="7">
    <source>
        <dbReference type="EMBL" id="AAL59855.1"/>
    </source>
</evidence>
<name>Q8WLW3_GINCI</name>
<keyword evidence="4" id="KW-1133">Transmembrane helix</keyword>
<dbReference type="InterPro" id="IPR013783">
    <property type="entry name" value="Ig-like_fold"/>
</dbReference>
<reference evidence="7" key="1">
    <citation type="journal article" date="2002" name="J. Immunol.">
        <title>Proteasome, transporter associated with antigen processing, and class I genes in the nurse shark Ginglymostoma cirratum: evidence for a stable class I region and MHC haplotype lineages.</title>
        <authorList>
            <person name="Ohta Y."/>
            <person name="McKinney E.C."/>
            <person name="Criscitiello M.F."/>
            <person name="Flajnik M.F."/>
        </authorList>
    </citation>
    <scope>NUCLEOTIDE SEQUENCE</scope>
    <source>
        <tissue evidence="7">Spleen</tissue>
    </source>
</reference>
<dbReference type="PRINTS" id="PR01638">
    <property type="entry name" value="MHCCLASSI"/>
</dbReference>
<evidence type="ECO:0000256" key="1">
    <source>
        <dbReference type="ARBA" id="ARBA00023180"/>
    </source>
</evidence>
<dbReference type="InterPro" id="IPR011162">
    <property type="entry name" value="MHC_I/II-like_Ag-recog"/>
</dbReference>
<protein>
    <submittedName>
        <fullName evidence="7">Non-classical MHC class I antigen</fullName>
    </submittedName>
</protein>
<gene>
    <name evidence="7" type="primary">UAA-NC1</name>
</gene>
<dbReference type="InterPro" id="IPR037055">
    <property type="entry name" value="MHC_I-like_Ag-recog_sf"/>
</dbReference>
<dbReference type="InterPro" id="IPR036179">
    <property type="entry name" value="Ig-like_dom_sf"/>
</dbReference>
<dbReference type="GO" id="GO:0006955">
    <property type="term" value="P:immune response"/>
    <property type="evidence" value="ECO:0007669"/>
    <property type="project" value="TreeGrafter"/>
</dbReference>
<dbReference type="InterPro" id="IPR007110">
    <property type="entry name" value="Ig-like_dom"/>
</dbReference>
<dbReference type="SMART" id="SM00407">
    <property type="entry name" value="IGc1"/>
    <property type="match status" value="1"/>
</dbReference>
<dbReference type="SUPFAM" id="SSF48726">
    <property type="entry name" value="Immunoglobulin"/>
    <property type="match status" value="1"/>
</dbReference>
<dbReference type="Pfam" id="PF00129">
    <property type="entry name" value="MHC_I"/>
    <property type="match status" value="1"/>
</dbReference>
<accession>Q8WLW3</accession>
<evidence type="ECO:0000259" key="6">
    <source>
        <dbReference type="PROSITE" id="PS50835"/>
    </source>
</evidence>
<feature type="transmembrane region" description="Helical" evidence="4">
    <location>
        <begin position="289"/>
        <end position="313"/>
    </location>
</feature>
<dbReference type="InterPro" id="IPR003006">
    <property type="entry name" value="Ig/MHC_CS"/>
</dbReference>
<dbReference type="PANTHER" id="PTHR16675">
    <property type="entry name" value="MHC CLASS I-RELATED"/>
    <property type="match status" value="1"/>
</dbReference>
<keyword evidence="4" id="KW-0812">Transmembrane</keyword>
<dbReference type="Pfam" id="PF07654">
    <property type="entry name" value="C1-set"/>
    <property type="match status" value="1"/>
</dbReference>
<comment type="similarity">
    <text evidence="2">Belongs to the MHC class I family.</text>
</comment>
<feature type="chain" id="PRO_5004315363" evidence="5">
    <location>
        <begin position="17"/>
        <end position="341"/>
    </location>
</feature>
<evidence type="ECO:0000256" key="3">
    <source>
        <dbReference type="SAM" id="MobiDB-lite"/>
    </source>
</evidence>
<feature type="compositionally biased region" description="Polar residues" evidence="3">
    <location>
        <begin position="330"/>
        <end position="341"/>
    </location>
</feature>
<dbReference type="AlphaFoldDB" id="Q8WLW3"/>
<feature type="domain" description="Ig-like" evidence="6">
    <location>
        <begin position="197"/>
        <end position="271"/>
    </location>
</feature>
<dbReference type="InterPro" id="IPR003597">
    <property type="entry name" value="Ig_C1-set"/>
</dbReference>
<dbReference type="EMBL" id="AF357923">
    <property type="protein sequence ID" value="AAL59855.1"/>
    <property type="molecule type" value="mRNA"/>
</dbReference>
<organism evidence="7">
    <name type="scientific">Ginglymostoma cirratum</name>
    <name type="common">Nurse shark</name>
    <name type="synonym">Squalus cirratus</name>
    <dbReference type="NCBI Taxonomy" id="7801"/>
    <lineage>
        <taxon>Eukaryota</taxon>
        <taxon>Metazoa</taxon>
        <taxon>Chordata</taxon>
        <taxon>Craniata</taxon>
        <taxon>Vertebrata</taxon>
        <taxon>Chondrichthyes</taxon>
        <taxon>Elasmobranchii</taxon>
        <taxon>Galeomorphii</taxon>
        <taxon>Galeoidea</taxon>
        <taxon>Orectolobiformes</taxon>
        <taxon>Ginglymostomatidae</taxon>
        <taxon>Ginglymostoma</taxon>
    </lineage>
</organism>